<gene>
    <name evidence="1" type="ORF">ATEIFO6365_0005076100</name>
</gene>
<evidence type="ECO:0000313" key="1">
    <source>
        <dbReference type="EMBL" id="GFF16569.1"/>
    </source>
</evidence>
<proteinExistence type="predicted"/>
<comment type="caution">
    <text evidence="1">The sequence shown here is derived from an EMBL/GenBank/DDBJ whole genome shotgun (WGS) entry which is preliminary data.</text>
</comment>
<name>A0A5M3Z1M3_ASPTE</name>
<accession>A0A5M3Z1M3</accession>
<dbReference type="AlphaFoldDB" id="A0A5M3Z1M3"/>
<sequence length="100" mass="10872">MKLLNLVALFMATSVMSMPATEHDCHHEVANDTSVAAPVDNSEEINLGPVHVMDAGPCKNNNDCQGGWCYNGICLADGHCRSSVDCPGRFYCRRGDCINR</sequence>
<evidence type="ECO:0000313" key="2">
    <source>
        <dbReference type="Proteomes" id="UP000452235"/>
    </source>
</evidence>
<dbReference type="OrthoDB" id="4405280at2759"/>
<dbReference type="VEuPathDB" id="FungiDB:ATEG_05530"/>
<keyword evidence="2" id="KW-1185">Reference proteome</keyword>
<dbReference type="EMBL" id="BLJY01000005">
    <property type="protein sequence ID" value="GFF16569.1"/>
    <property type="molecule type" value="Genomic_DNA"/>
</dbReference>
<protein>
    <submittedName>
        <fullName evidence="1">Uncharacterized protein</fullName>
    </submittedName>
</protein>
<reference evidence="1 2" key="1">
    <citation type="submission" date="2020-01" db="EMBL/GenBank/DDBJ databases">
        <title>Aspergillus terreus IFO 6365 whole genome shotgun sequence.</title>
        <authorList>
            <person name="Kanamasa S."/>
            <person name="Takahashi H."/>
        </authorList>
    </citation>
    <scope>NUCLEOTIDE SEQUENCE [LARGE SCALE GENOMIC DNA]</scope>
    <source>
        <strain evidence="1 2">IFO 6365</strain>
    </source>
</reference>
<organism evidence="1 2">
    <name type="scientific">Aspergillus terreus</name>
    <dbReference type="NCBI Taxonomy" id="33178"/>
    <lineage>
        <taxon>Eukaryota</taxon>
        <taxon>Fungi</taxon>
        <taxon>Dikarya</taxon>
        <taxon>Ascomycota</taxon>
        <taxon>Pezizomycotina</taxon>
        <taxon>Eurotiomycetes</taxon>
        <taxon>Eurotiomycetidae</taxon>
        <taxon>Eurotiales</taxon>
        <taxon>Aspergillaceae</taxon>
        <taxon>Aspergillus</taxon>
        <taxon>Aspergillus subgen. Circumdati</taxon>
    </lineage>
</organism>
<dbReference type="Proteomes" id="UP000452235">
    <property type="component" value="Unassembled WGS sequence"/>
</dbReference>